<accession>A0A972VXM1</accession>
<dbReference type="Gene3D" id="3.90.1200.10">
    <property type="match status" value="1"/>
</dbReference>
<name>A0A972VXM1_9GAMM</name>
<sequence>MSAADHPIPSFPLTLKAVSKPWLATVLAAPESDLLAFTVTAPAVKRGYGSDIGFIDLQWRPASATRHLPERLLIKVMPDYPATAEMARRRRTFCREACFYHEFAASTPVRLPKAYAALWDDGTGDAVLLLEDCSAMQAFSFSNPPDLAQLEHIVDAAARLHAHWWGRSVALDASEAVMGPSHPVWRQWADEMPANWAAWLDSSIAASMSPEWIHLCQKLAATAAARMTEQWPTMNLTLCHMDMHCQNIFFDAATPLDPVVFFDWDGCHLGCGVHDIAYLFGLLPVELRRQVEAPLLNRYHTQVLQAGVSDYNYAALMQDYAFGCLFNTFLIPMQLALDLSEEQGVADARQMVIGLLQMVIDNQAERLLAAPERE</sequence>
<protein>
    <submittedName>
        <fullName evidence="1">Phosphotransferase</fullName>
    </submittedName>
</protein>
<evidence type="ECO:0000313" key="2">
    <source>
        <dbReference type="Proteomes" id="UP000754644"/>
    </source>
</evidence>
<dbReference type="InterPro" id="IPR052961">
    <property type="entry name" value="Oxido-Kinase-like_Enzymes"/>
</dbReference>
<dbReference type="PANTHER" id="PTHR23020">
    <property type="entry name" value="UNCHARACTERIZED NUCLEAR HORMONE RECEPTOR-RELATED"/>
    <property type="match status" value="1"/>
</dbReference>
<organism evidence="1 2">
    <name type="scientific">SAR86 cluster bacterium</name>
    <dbReference type="NCBI Taxonomy" id="2030880"/>
    <lineage>
        <taxon>Bacteria</taxon>
        <taxon>Pseudomonadati</taxon>
        <taxon>Pseudomonadota</taxon>
        <taxon>Gammaproteobacteria</taxon>
        <taxon>SAR86 cluster</taxon>
    </lineage>
</organism>
<dbReference type="Pfam" id="PF02958">
    <property type="entry name" value="EcKL"/>
    <property type="match status" value="1"/>
</dbReference>
<evidence type="ECO:0000313" key="1">
    <source>
        <dbReference type="EMBL" id="NQV65558.1"/>
    </source>
</evidence>
<gene>
    <name evidence="1" type="ORF">HQ497_09350</name>
</gene>
<dbReference type="InterPro" id="IPR011009">
    <property type="entry name" value="Kinase-like_dom_sf"/>
</dbReference>
<reference evidence="1" key="1">
    <citation type="submission" date="2020-05" db="EMBL/GenBank/DDBJ databases">
        <title>Sulfur intermediates as new biogeochemical hubs in an aquatic model microbial ecosystem.</title>
        <authorList>
            <person name="Vigneron A."/>
        </authorList>
    </citation>
    <scope>NUCLEOTIDE SEQUENCE</scope>
    <source>
        <strain evidence="1">Bin.250</strain>
    </source>
</reference>
<dbReference type="InterPro" id="IPR004119">
    <property type="entry name" value="EcKL"/>
</dbReference>
<dbReference type="EMBL" id="JABMOJ010000347">
    <property type="protein sequence ID" value="NQV65558.1"/>
    <property type="molecule type" value="Genomic_DNA"/>
</dbReference>
<proteinExistence type="predicted"/>
<dbReference type="PANTHER" id="PTHR23020:SF41">
    <property type="entry name" value="AMINOGLYCOSIDE PHOSPHOTRANSFERASE DOMAIN-CONTAINING PROTEIN"/>
    <property type="match status" value="1"/>
</dbReference>
<dbReference type="SUPFAM" id="SSF56112">
    <property type="entry name" value="Protein kinase-like (PK-like)"/>
    <property type="match status" value="1"/>
</dbReference>
<comment type="caution">
    <text evidence="1">The sequence shown here is derived from an EMBL/GenBank/DDBJ whole genome shotgun (WGS) entry which is preliminary data.</text>
</comment>
<dbReference type="AlphaFoldDB" id="A0A972VXM1"/>
<dbReference type="Proteomes" id="UP000754644">
    <property type="component" value="Unassembled WGS sequence"/>
</dbReference>